<dbReference type="AlphaFoldDB" id="A0A2P5CTW8"/>
<reference evidence="2" key="1">
    <citation type="submission" date="2016-06" db="EMBL/GenBank/DDBJ databases">
        <title>Parallel loss of symbiosis genes in relatives of nitrogen-fixing non-legume Parasponia.</title>
        <authorList>
            <person name="Van Velzen R."/>
            <person name="Holmer R."/>
            <person name="Bu F."/>
            <person name="Rutten L."/>
            <person name="Van Zeijl A."/>
            <person name="Liu W."/>
            <person name="Santuari L."/>
            <person name="Cao Q."/>
            <person name="Sharma T."/>
            <person name="Shen D."/>
            <person name="Roswanjaya Y."/>
            <person name="Wardhani T."/>
            <person name="Kalhor M.S."/>
            <person name="Jansen J."/>
            <person name="Van den Hoogen J."/>
            <person name="Gungor B."/>
            <person name="Hartog M."/>
            <person name="Hontelez J."/>
            <person name="Verver J."/>
            <person name="Yang W.-C."/>
            <person name="Schijlen E."/>
            <person name="Repin R."/>
            <person name="Schilthuizen M."/>
            <person name="Schranz E."/>
            <person name="Heidstra R."/>
            <person name="Miyata K."/>
            <person name="Fedorova E."/>
            <person name="Kohlen W."/>
            <person name="Bisseling T."/>
            <person name="Smit S."/>
            <person name="Geurts R."/>
        </authorList>
    </citation>
    <scope>NUCLEOTIDE SEQUENCE [LARGE SCALE GENOMIC DNA]</scope>
    <source>
        <strain evidence="2">cv. WU1-14</strain>
    </source>
</reference>
<dbReference type="SUPFAM" id="SSF56672">
    <property type="entry name" value="DNA/RNA polymerases"/>
    <property type="match status" value="1"/>
</dbReference>
<dbReference type="InterPro" id="IPR052343">
    <property type="entry name" value="Retrotransposon-Effector_Assoc"/>
</dbReference>
<sequence>MNARLSEPFCVEEIKDAVNNIGSTKAPGLDGFHAVFYQKHWNVVGDKVANIYPNILNEGHNMRELNKTHIVLIPKIANPKRASDYRPIILNNVVYNIITKVLTNRLKGILLSIISYTQSRLISDNTLSLDL</sequence>
<dbReference type="PANTHER" id="PTHR46890:SF48">
    <property type="entry name" value="RNA-DIRECTED DNA POLYMERASE"/>
    <property type="match status" value="1"/>
</dbReference>
<gene>
    <name evidence="1" type="ORF">PanWU01x14_123800</name>
</gene>
<dbReference type="PANTHER" id="PTHR46890">
    <property type="entry name" value="NON-LTR RETROLELEMENT REVERSE TRANSCRIPTASE-LIKE PROTEIN-RELATED"/>
    <property type="match status" value="1"/>
</dbReference>
<name>A0A2P5CTW8_PARAD</name>
<accession>A0A2P5CTW8</accession>
<keyword evidence="2" id="KW-1185">Reference proteome</keyword>
<dbReference type="EMBL" id="JXTB01000095">
    <property type="protein sequence ID" value="PON64503.1"/>
    <property type="molecule type" value="Genomic_DNA"/>
</dbReference>
<evidence type="ECO:0000313" key="1">
    <source>
        <dbReference type="EMBL" id="PON64503.1"/>
    </source>
</evidence>
<dbReference type="STRING" id="3476.A0A2P5CTW8"/>
<proteinExistence type="predicted"/>
<organism evidence="1 2">
    <name type="scientific">Parasponia andersonii</name>
    <name type="common">Sponia andersonii</name>
    <dbReference type="NCBI Taxonomy" id="3476"/>
    <lineage>
        <taxon>Eukaryota</taxon>
        <taxon>Viridiplantae</taxon>
        <taxon>Streptophyta</taxon>
        <taxon>Embryophyta</taxon>
        <taxon>Tracheophyta</taxon>
        <taxon>Spermatophyta</taxon>
        <taxon>Magnoliopsida</taxon>
        <taxon>eudicotyledons</taxon>
        <taxon>Gunneridae</taxon>
        <taxon>Pentapetalae</taxon>
        <taxon>rosids</taxon>
        <taxon>fabids</taxon>
        <taxon>Rosales</taxon>
        <taxon>Cannabaceae</taxon>
        <taxon>Parasponia</taxon>
    </lineage>
</organism>
<evidence type="ECO:0000313" key="2">
    <source>
        <dbReference type="Proteomes" id="UP000237105"/>
    </source>
</evidence>
<dbReference type="InterPro" id="IPR043502">
    <property type="entry name" value="DNA/RNA_pol_sf"/>
</dbReference>
<comment type="caution">
    <text evidence="1">The sequence shown here is derived from an EMBL/GenBank/DDBJ whole genome shotgun (WGS) entry which is preliminary data.</text>
</comment>
<protein>
    <submittedName>
        <fullName evidence="1">Uncharacterized protein</fullName>
    </submittedName>
</protein>
<dbReference type="Proteomes" id="UP000237105">
    <property type="component" value="Unassembled WGS sequence"/>
</dbReference>
<dbReference type="OrthoDB" id="1436205at2759"/>